<dbReference type="InterPro" id="IPR029063">
    <property type="entry name" value="SAM-dependent_MTases_sf"/>
</dbReference>
<evidence type="ECO:0000256" key="3">
    <source>
        <dbReference type="ARBA" id="ARBA00022603"/>
    </source>
</evidence>
<evidence type="ECO:0000256" key="1">
    <source>
        <dbReference type="ARBA" id="ARBA00022490"/>
    </source>
</evidence>
<dbReference type="Pfam" id="PF05175">
    <property type="entry name" value="MTS"/>
    <property type="match status" value="1"/>
</dbReference>
<keyword evidence="8" id="KW-1185">Reference proteome</keyword>
<name>A0A975FQF8_9MICO</name>
<dbReference type="GO" id="GO:0032259">
    <property type="term" value="P:methylation"/>
    <property type="evidence" value="ECO:0007669"/>
    <property type="project" value="UniProtKB-KW"/>
</dbReference>
<dbReference type="Proteomes" id="UP000671914">
    <property type="component" value="Chromosome"/>
</dbReference>
<feature type="compositionally biased region" description="Basic and acidic residues" evidence="5">
    <location>
        <begin position="25"/>
        <end position="36"/>
    </location>
</feature>
<dbReference type="EMBL" id="CP071696">
    <property type="protein sequence ID" value="QTX06236.1"/>
    <property type="molecule type" value="Genomic_DNA"/>
</dbReference>
<dbReference type="GO" id="GO:0003676">
    <property type="term" value="F:nucleic acid binding"/>
    <property type="evidence" value="ECO:0007669"/>
    <property type="project" value="InterPro"/>
</dbReference>
<dbReference type="GO" id="GO:0008170">
    <property type="term" value="F:N-methyltransferase activity"/>
    <property type="evidence" value="ECO:0007669"/>
    <property type="project" value="UniProtKB-ARBA"/>
</dbReference>
<organism evidence="7 8">
    <name type="scientific">Agromyces archimandritae</name>
    <dbReference type="NCBI Taxonomy" id="2781962"/>
    <lineage>
        <taxon>Bacteria</taxon>
        <taxon>Bacillati</taxon>
        <taxon>Actinomycetota</taxon>
        <taxon>Actinomycetes</taxon>
        <taxon>Micrococcales</taxon>
        <taxon>Microbacteriaceae</taxon>
        <taxon>Agromyces</taxon>
    </lineage>
</organism>
<dbReference type="Gene3D" id="3.40.50.150">
    <property type="entry name" value="Vaccinia Virus protein VP39"/>
    <property type="match status" value="1"/>
</dbReference>
<feature type="domain" description="Methyltransferase small" evidence="6">
    <location>
        <begin position="45"/>
        <end position="176"/>
    </location>
</feature>
<dbReference type="InterPro" id="IPR046977">
    <property type="entry name" value="RsmC/RlmG"/>
</dbReference>
<evidence type="ECO:0000256" key="4">
    <source>
        <dbReference type="ARBA" id="ARBA00022679"/>
    </source>
</evidence>
<dbReference type="PANTHER" id="PTHR47816:SF4">
    <property type="entry name" value="RIBOSOMAL RNA SMALL SUBUNIT METHYLTRANSFERASE C"/>
    <property type="match status" value="1"/>
</dbReference>
<accession>A0A975FQF8</accession>
<dbReference type="KEGG" id="aarc:G127AT_08480"/>
<feature type="region of interest" description="Disordered" evidence="5">
    <location>
        <begin position="1"/>
        <end position="37"/>
    </location>
</feature>
<keyword evidence="2" id="KW-0698">rRNA processing</keyword>
<dbReference type="SUPFAM" id="SSF53335">
    <property type="entry name" value="S-adenosyl-L-methionine-dependent methyltransferases"/>
    <property type="match status" value="1"/>
</dbReference>
<keyword evidence="1" id="KW-0963">Cytoplasm</keyword>
<dbReference type="GO" id="GO:0008757">
    <property type="term" value="F:S-adenosylmethionine-dependent methyltransferase activity"/>
    <property type="evidence" value="ECO:0007669"/>
    <property type="project" value="InterPro"/>
</dbReference>
<reference evidence="7" key="1">
    <citation type="submission" date="2021-03" db="EMBL/GenBank/DDBJ databases">
        <title>Agromyces archimandritus sp. nov., isolated from the cockroach Archimandrita tessellata.</title>
        <authorList>
            <person name="Guzman J."/>
            <person name="Ortuzar M."/>
            <person name="Poehlein A."/>
            <person name="Daniel R."/>
            <person name="Trujillo M."/>
            <person name="Vilcinskas A."/>
        </authorList>
    </citation>
    <scope>NUCLEOTIDE SEQUENCE</scope>
    <source>
        <strain evidence="7">G127AT</strain>
    </source>
</reference>
<dbReference type="PROSITE" id="PS00092">
    <property type="entry name" value="N6_MTASE"/>
    <property type="match status" value="1"/>
</dbReference>
<evidence type="ECO:0000313" key="8">
    <source>
        <dbReference type="Proteomes" id="UP000671914"/>
    </source>
</evidence>
<feature type="compositionally biased region" description="Gly residues" evidence="5">
    <location>
        <begin position="13"/>
        <end position="24"/>
    </location>
</feature>
<evidence type="ECO:0000259" key="6">
    <source>
        <dbReference type="Pfam" id="PF05175"/>
    </source>
</evidence>
<dbReference type="GO" id="GO:0006364">
    <property type="term" value="P:rRNA processing"/>
    <property type="evidence" value="ECO:0007669"/>
    <property type="project" value="UniProtKB-KW"/>
</dbReference>
<protein>
    <submittedName>
        <fullName evidence="7">Methyltransferase</fullName>
    </submittedName>
</protein>
<dbReference type="InterPro" id="IPR007848">
    <property type="entry name" value="Small_mtfrase_dom"/>
</dbReference>
<proteinExistence type="predicted"/>
<keyword evidence="3 7" id="KW-0489">Methyltransferase</keyword>
<dbReference type="InterPro" id="IPR002052">
    <property type="entry name" value="DNA_methylase_N6_adenine_CS"/>
</dbReference>
<gene>
    <name evidence="7" type="ORF">G127AT_08480</name>
</gene>
<dbReference type="AlphaFoldDB" id="A0A975FQF8"/>
<dbReference type="PANTHER" id="PTHR47816">
    <property type="entry name" value="RIBOSOMAL RNA SMALL SUBUNIT METHYLTRANSFERASE C"/>
    <property type="match status" value="1"/>
</dbReference>
<evidence type="ECO:0000256" key="2">
    <source>
        <dbReference type="ARBA" id="ARBA00022552"/>
    </source>
</evidence>
<dbReference type="CDD" id="cd02440">
    <property type="entry name" value="AdoMet_MTases"/>
    <property type="match status" value="1"/>
</dbReference>
<keyword evidence="4" id="KW-0808">Transferase</keyword>
<sequence length="182" mass="18798">MNGAESIRIGGDLRNGGDLGNGGDEAGRADGRRDAMDAGARPCPAVDLACGTGIVAAWLARRGFDVVAGDRSAAAAASARETAAANGVEVQVHRADGLEFLSDGAAGLVVLNPPFHSGAALSEGIAEHLFAEAARALAPGAELWCVWNSHLRYRGRLERIVGPTRQIARNAKFTVTASTRAR</sequence>
<evidence type="ECO:0000256" key="5">
    <source>
        <dbReference type="SAM" id="MobiDB-lite"/>
    </source>
</evidence>
<evidence type="ECO:0000313" key="7">
    <source>
        <dbReference type="EMBL" id="QTX06236.1"/>
    </source>
</evidence>